<accession>A0A9N9L3D3</accession>
<evidence type="ECO:0000313" key="1">
    <source>
        <dbReference type="EMBL" id="CAG8959186.1"/>
    </source>
</evidence>
<dbReference type="EMBL" id="CAJVRL010000090">
    <property type="protein sequence ID" value="CAG8959186.1"/>
    <property type="molecule type" value="Genomic_DNA"/>
</dbReference>
<dbReference type="AlphaFoldDB" id="A0A9N9L3D3"/>
<dbReference type="Proteomes" id="UP000696280">
    <property type="component" value="Unassembled WGS sequence"/>
</dbReference>
<reference evidence="1" key="1">
    <citation type="submission" date="2021-07" db="EMBL/GenBank/DDBJ databases">
        <authorList>
            <person name="Durling M."/>
        </authorList>
    </citation>
    <scope>NUCLEOTIDE SEQUENCE</scope>
</reference>
<sequence length="86" mass="10390">MRILIRLHDSHRREGFVGTLFAYSRGYMIAIDVKDMSDEERADESWKLKQWIYRKSTSNTFSTRILRRLYDSHRRDHLLVSTKDVN</sequence>
<gene>
    <name evidence="1" type="ORF">HYFRA_00012543</name>
</gene>
<evidence type="ECO:0000313" key="2">
    <source>
        <dbReference type="Proteomes" id="UP000696280"/>
    </source>
</evidence>
<organism evidence="1 2">
    <name type="scientific">Hymenoscyphus fraxineus</name>
    <dbReference type="NCBI Taxonomy" id="746836"/>
    <lineage>
        <taxon>Eukaryota</taxon>
        <taxon>Fungi</taxon>
        <taxon>Dikarya</taxon>
        <taxon>Ascomycota</taxon>
        <taxon>Pezizomycotina</taxon>
        <taxon>Leotiomycetes</taxon>
        <taxon>Helotiales</taxon>
        <taxon>Helotiaceae</taxon>
        <taxon>Hymenoscyphus</taxon>
    </lineage>
</organism>
<dbReference type="OrthoDB" id="10554900at2759"/>
<protein>
    <submittedName>
        <fullName evidence="1">Uncharacterized protein</fullName>
    </submittedName>
</protein>
<comment type="caution">
    <text evidence="1">The sequence shown here is derived from an EMBL/GenBank/DDBJ whole genome shotgun (WGS) entry which is preliminary data.</text>
</comment>
<proteinExistence type="predicted"/>
<name>A0A9N9L3D3_9HELO</name>
<keyword evidence="2" id="KW-1185">Reference proteome</keyword>